<feature type="compositionally biased region" description="Acidic residues" evidence="1">
    <location>
        <begin position="8"/>
        <end position="20"/>
    </location>
</feature>
<feature type="region of interest" description="Disordered" evidence="1">
    <location>
        <begin position="196"/>
        <end position="225"/>
    </location>
</feature>
<comment type="caution">
    <text evidence="2">The sequence shown here is derived from an EMBL/GenBank/DDBJ whole genome shotgun (WGS) entry which is preliminary data.</text>
</comment>
<organism evidence="2 3">
    <name type="scientific">Halopelagius fulvigenes</name>
    <dbReference type="NCBI Taxonomy" id="1198324"/>
    <lineage>
        <taxon>Archaea</taxon>
        <taxon>Methanobacteriati</taxon>
        <taxon>Methanobacteriota</taxon>
        <taxon>Stenosarchaea group</taxon>
        <taxon>Halobacteria</taxon>
        <taxon>Halobacteriales</taxon>
        <taxon>Haloferacaceae</taxon>
    </lineage>
</organism>
<accession>A0ABD5TV31</accession>
<protein>
    <submittedName>
        <fullName evidence="2">Uncharacterized protein</fullName>
    </submittedName>
</protein>
<evidence type="ECO:0000256" key="1">
    <source>
        <dbReference type="SAM" id="MobiDB-lite"/>
    </source>
</evidence>
<dbReference type="AlphaFoldDB" id="A0ABD5TV31"/>
<feature type="region of interest" description="Disordered" evidence="1">
    <location>
        <begin position="1"/>
        <end position="20"/>
    </location>
</feature>
<dbReference type="EMBL" id="JBHSXH010000009">
    <property type="protein sequence ID" value="MFC6824396.1"/>
    <property type="molecule type" value="Genomic_DNA"/>
</dbReference>
<name>A0ABD5TV31_9EURY</name>
<proteinExistence type="predicted"/>
<gene>
    <name evidence="2" type="ORF">ACFQEV_05215</name>
</gene>
<evidence type="ECO:0000313" key="3">
    <source>
        <dbReference type="Proteomes" id="UP001596408"/>
    </source>
</evidence>
<feature type="compositionally biased region" description="Low complexity" evidence="1">
    <location>
        <begin position="214"/>
        <end position="225"/>
    </location>
</feature>
<reference evidence="2 3" key="1">
    <citation type="journal article" date="2019" name="Int. J. Syst. Evol. Microbiol.">
        <title>The Global Catalogue of Microorganisms (GCM) 10K type strain sequencing project: providing services to taxonomists for standard genome sequencing and annotation.</title>
        <authorList>
            <consortium name="The Broad Institute Genomics Platform"/>
            <consortium name="The Broad Institute Genome Sequencing Center for Infectious Disease"/>
            <person name="Wu L."/>
            <person name="Ma J."/>
        </authorList>
    </citation>
    <scope>NUCLEOTIDE SEQUENCE [LARGE SCALE GENOMIC DNA]</scope>
    <source>
        <strain evidence="2 3">YIM 94188</strain>
    </source>
</reference>
<sequence length="225" mass="24618">MGSAAAQEGDDVIFGDDSDEDVGNLFNEQEAMKGLMYRQHFVPSGLFTIASPVIDFQPEAEEITDNVYSNYNTRTIRYVNPLNANVPLYPANEAQIGPYDERFGAVVDDDFVENDDFGDYQDDDDEEEIVVGDEPIEANGVDEEELRKLRPTIFALRQESTLFGDSDEIVTVEFSPIPEENEEAVYNRFQDEINTGPFDAAVTGPVGGGGDGATGNSSNTTTSGN</sequence>
<keyword evidence="3" id="KW-1185">Reference proteome</keyword>
<evidence type="ECO:0000313" key="2">
    <source>
        <dbReference type="EMBL" id="MFC6824396.1"/>
    </source>
</evidence>
<dbReference type="Proteomes" id="UP001596408">
    <property type="component" value="Unassembled WGS sequence"/>
</dbReference>
<dbReference type="RefSeq" id="WP_379693254.1">
    <property type="nucleotide sequence ID" value="NZ_JBHSXH010000009.1"/>
</dbReference>